<accession>A0A8S3ADP3</accession>
<sequence>MLSTAKIFNTLSSSTTIAGTTTTTTTTTGNIFPNTNINEQTLQRPSSISLSLNPQHLYHNSSSFTPSPTNPSNGFSLTTQLRSLLGSSGNDPLAIGSSSSSTITTTATASMGEIADVDVYFKRLYSKTNNPPPISVDEFLDIMTRCKDSQIQREKDVFHNGIRNLFEEYKFYIQYPERELHLTAQLFGGLFERGLFQQQALIAAYRAILEGLKKPAGTNLWNFGVTALDRCKARIREQPTFLQGLRSLINYSEIPLNIREYLEYGTKAPIQQQQFDPIRTLTPTSGLSAPATVSPQPQLPHSTMNSSNMFPRMNSGPPIAN</sequence>
<dbReference type="GO" id="GO:0030015">
    <property type="term" value="C:CCR4-NOT core complex"/>
    <property type="evidence" value="ECO:0007669"/>
    <property type="project" value="InterPro"/>
</dbReference>
<dbReference type="Gene3D" id="1.25.40.840">
    <property type="entry name" value="CCR4-NOT transcription complex subunit 1 TTP binding domain"/>
    <property type="match status" value="1"/>
</dbReference>
<dbReference type="Pfam" id="PF16417">
    <property type="entry name" value="CNOT1_TTP_bind"/>
    <property type="match status" value="1"/>
</dbReference>
<feature type="region of interest" description="Disordered" evidence="1">
    <location>
        <begin position="281"/>
        <end position="321"/>
    </location>
</feature>
<dbReference type="PANTHER" id="PTHR13162">
    <property type="entry name" value="CCR4-NOT TRANSCRIPTION COMPLEX"/>
    <property type="match status" value="1"/>
</dbReference>
<dbReference type="InterPro" id="IPR040398">
    <property type="entry name" value="Not1"/>
</dbReference>
<dbReference type="GO" id="GO:0000288">
    <property type="term" value="P:nuclear-transcribed mRNA catabolic process, deadenylation-dependent decay"/>
    <property type="evidence" value="ECO:0007669"/>
    <property type="project" value="TreeGrafter"/>
</dbReference>
<dbReference type="EMBL" id="CAJOBH010118427">
    <property type="protein sequence ID" value="CAF4698395.1"/>
    <property type="molecule type" value="Genomic_DNA"/>
</dbReference>
<protein>
    <recommendedName>
        <fullName evidence="2">CCR4-NOT transcription complex subunit 1 TTP binding domain-containing protein</fullName>
    </recommendedName>
</protein>
<reference evidence="3" key="1">
    <citation type="submission" date="2021-02" db="EMBL/GenBank/DDBJ databases">
        <authorList>
            <person name="Nowell W R."/>
        </authorList>
    </citation>
    <scope>NUCLEOTIDE SEQUENCE</scope>
</reference>
<dbReference type="Proteomes" id="UP000681967">
    <property type="component" value="Unassembled WGS sequence"/>
</dbReference>
<feature type="compositionally biased region" description="Polar residues" evidence="1">
    <location>
        <begin position="281"/>
        <end position="309"/>
    </location>
</feature>
<dbReference type="GO" id="GO:0060090">
    <property type="term" value="F:molecular adaptor activity"/>
    <property type="evidence" value="ECO:0007669"/>
    <property type="project" value="TreeGrafter"/>
</dbReference>
<dbReference type="PANTHER" id="PTHR13162:SF8">
    <property type="entry name" value="CCR4-NOT TRANSCRIPTION COMPLEX SUBUNIT 1"/>
    <property type="match status" value="1"/>
</dbReference>
<dbReference type="GO" id="GO:0000932">
    <property type="term" value="C:P-body"/>
    <property type="evidence" value="ECO:0007669"/>
    <property type="project" value="TreeGrafter"/>
</dbReference>
<dbReference type="InterPro" id="IPR032193">
    <property type="entry name" value="CNOT1_TTP_bind"/>
</dbReference>
<name>A0A8S3ADP3_9BILA</name>
<dbReference type="AlphaFoldDB" id="A0A8S3ADP3"/>
<evidence type="ECO:0000313" key="3">
    <source>
        <dbReference type="EMBL" id="CAF4698395.1"/>
    </source>
</evidence>
<feature type="domain" description="CCR4-NOT transcription complex subunit 1 TTP binding" evidence="2">
    <location>
        <begin position="116"/>
        <end position="273"/>
    </location>
</feature>
<proteinExistence type="predicted"/>
<dbReference type="GO" id="GO:0017148">
    <property type="term" value="P:negative regulation of translation"/>
    <property type="evidence" value="ECO:0007669"/>
    <property type="project" value="InterPro"/>
</dbReference>
<comment type="caution">
    <text evidence="3">The sequence shown here is derived from an EMBL/GenBank/DDBJ whole genome shotgun (WGS) entry which is preliminary data.</text>
</comment>
<dbReference type="InterPro" id="IPR038535">
    <property type="entry name" value="CNOT1_TTP_bind_sf"/>
</dbReference>
<evidence type="ECO:0000259" key="2">
    <source>
        <dbReference type="Pfam" id="PF16417"/>
    </source>
</evidence>
<evidence type="ECO:0000313" key="4">
    <source>
        <dbReference type="Proteomes" id="UP000681967"/>
    </source>
</evidence>
<feature type="non-terminal residue" evidence="3">
    <location>
        <position position="1"/>
    </location>
</feature>
<organism evidence="3 4">
    <name type="scientific">Rotaria magnacalcarata</name>
    <dbReference type="NCBI Taxonomy" id="392030"/>
    <lineage>
        <taxon>Eukaryota</taxon>
        <taxon>Metazoa</taxon>
        <taxon>Spiralia</taxon>
        <taxon>Gnathifera</taxon>
        <taxon>Rotifera</taxon>
        <taxon>Eurotatoria</taxon>
        <taxon>Bdelloidea</taxon>
        <taxon>Philodinida</taxon>
        <taxon>Philodinidae</taxon>
        <taxon>Rotaria</taxon>
    </lineage>
</organism>
<evidence type="ECO:0000256" key="1">
    <source>
        <dbReference type="SAM" id="MobiDB-lite"/>
    </source>
</evidence>
<gene>
    <name evidence="3" type="ORF">BYL167_LOCUS43995</name>
</gene>